<evidence type="ECO:0000256" key="8">
    <source>
        <dbReference type="RuleBase" id="RU362007"/>
    </source>
</evidence>
<keyword evidence="12" id="KW-1185">Reference proteome</keyword>
<dbReference type="GO" id="GO:0001678">
    <property type="term" value="P:intracellular glucose homeostasis"/>
    <property type="evidence" value="ECO:0007669"/>
    <property type="project" value="InterPro"/>
</dbReference>
<dbReference type="GO" id="GO:0005829">
    <property type="term" value="C:cytosol"/>
    <property type="evidence" value="ECO:0007669"/>
    <property type="project" value="TreeGrafter"/>
</dbReference>
<dbReference type="PANTHER" id="PTHR19443">
    <property type="entry name" value="HEXOKINASE"/>
    <property type="match status" value="1"/>
</dbReference>
<feature type="non-terminal residue" evidence="11">
    <location>
        <position position="1"/>
    </location>
</feature>
<proteinExistence type="inferred from homology"/>
<keyword evidence="3 8" id="KW-0808">Transferase</keyword>
<dbReference type="InterPro" id="IPR043129">
    <property type="entry name" value="ATPase_NBD"/>
</dbReference>
<dbReference type="OrthoDB" id="419537at2759"/>
<dbReference type="Gene3D" id="3.40.367.20">
    <property type="match status" value="1"/>
</dbReference>
<dbReference type="FunFam" id="3.40.367.20:FF:000006">
    <property type="entry name" value="Phosphotransferase"/>
    <property type="match status" value="1"/>
</dbReference>
<dbReference type="VEuPathDB" id="FungiDB:P175DRAFT_0503742"/>
<dbReference type="PRINTS" id="PR00475">
    <property type="entry name" value="HEXOKINASE"/>
</dbReference>
<dbReference type="EC" id="2.7.1.-" evidence="8"/>
<dbReference type="PROSITE" id="PS00378">
    <property type="entry name" value="HEXOKINASE_1"/>
    <property type="match status" value="1"/>
</dbReference>
<dbReference type="GO" id="GO:0005739">
    <property type="term" value="C:mitochondrion"/>
    <property type="evidence" value="ECO:0007669"/>
    <property type="project" value="TreeGrafter"/>
</dbReference>
<dbReference type="PROSITE" id="PS51748">
    <property type="entry name" value="HEXOKINASE_2"/>
    <property type="match status" value="1"/>
</dbReference>
<evidence type="ECO:0000256" key="2">
    <source>
        <dbReference type="ARBA" id="ARBA00009225"/>
    </source>
</evidence>
<name>A0A0F8UMY3_9EURO</name>
<accession>A0A0F8UMY3</accession>
<comment type="caution">
    <text evidence="11">The sequence shown here is derived from an EMBL/GenBank/DDBJ whole genome shotgun (WGS) entry which is preliminary data.</text>
</comment>
<dbReference type="Pfam" id="PF00349">
    <property type="entry name" value="Hexokinase_1"/>
    <property type="match status" value="1"/>
</dbReference>
<dbReference type="SUPFAM" id="SSF53067">
    <property type="entry name" value="Actin-like ATPase domain"/>
    <property type="match status" value="2"/>
</dbReference>
<evidence type="ECO:0000256" key="6">
    <source>
        <dbReference type="ARBA" id="ARBA00022840"/>
    </source>
</evidence>
<evidence type="ECO:0000313" key="11">
    <source>
        <dbReference type="EMBL" id="KKK12211.1"/>
    </source>
</evidence>
<dbReference type="Proteomes" id="UP000034947">
    <property type="component" value="Unassembled WGS sequence"/>
</dbReference>
<dbReference type="InterPro" id="IPR019807">
    <property type="entry name" value="Hexokinase_BS"/>
</dbReference>
<dbReference type="UniPathway" id="UPA00109">
    <property type="reaction ID" value="UER00180"/>
</dbReference>
<evidence type="ECO:0000256" key="3">
    <source>
        <dbReference type="ARBA" id="ARBA00022679"/>
    </source>
</evidence>
<dbReference type="Pfam" id="PF03727">
    <property type="entry name" value="Hexokinase_2"/>
    <property type="match status" value="1"/>
</dbReference>
<dbReference type="GO" id="GO:0006096">
    <property type="term" value="P:glycolytic process"/>
    <property type="evidence" value="ECO:0007669"/>
    <property type="project" value="UniProtKB-UniPathway"/>
</dbReference>
<feature type="domain" description="Hexokinase C-terminal" evidence="10">
    <location>
        <begin position="233"/>
        <end position="489"/>
    </location>
</feature>
<dbReference type="GO" id="GO:0005524">
    <property type="term" value="F:ATP binding"/>
    <property type="evidence" value="ECO:0007669"/>
    <property type="project" value="UniProtKB-UniRule"/>
</dbReference>
<dbReference type="PANTHER" id="PTHR19443:SF30">
    <property type="entry name" value="GLUCOKINASE-1-RELATED"/>
    <property type="match status" value="1"/>
</dbReference>
<keyword evidence="7 8" id="KW-0324">Glycolysis</keyword>
<comment type="similarity">
    <text evidence="2 8">Belongs to the hexokinase family.</text>
</comment>
<evidence type="ECO:0000256" key="1">
    <source>
        <dbReference type="ARBA" id="ARBA00004888"/>
    </source>
</evidence>
<organism evidence="11 12">
    <name type="scientific">Aspergillus ochraceoroseus</name>
    <dbReference type="NCBI Taxonomy" id="138278"/>
    <lineage>
        <taxon>Eukaryota</taxon>
        <taxon>Fungi</taxon>
        <taxon>Dikarya</taxon>
        <taxon>Ascomycota</taxon>
        <taxon>Pezizomycotina</taxon>
        <taxon>Eurotiomycetes</taxon>
        <taxon>Eurotiomycetidae</taxon>
        <taxon>Eurotiales</taxon>
        <taxon>Aspergillaceae</taxon>
        <taxon>Aspergillus</taxon>
        <taxon>Aspergillus subgen. Nidulantes</taxon>
    </lineage>
</organism>
<dbReference type="Gene3D" id="3.30.420.40">
    <property type="match status" value="1"/>
</dbReference>
<dbReference type="EMBL" id="JYKN01003501">
    <property type="protein sequence ID" value="KKK12211.1"/>
    <property type="molecule type" value="Genomic_DNA"/>
</dbReference>
<dbReference type="InterPro" id="IPR022673">
    <property type="entry name" value="Hexokinase_C"/>
</dbReference>
<dbReference type="InterPro" id="IPR022672">
    <property type="entry name" value="Hexokinase_N"/>
</dbReference>
<evidence type="ECO:0000259" key="9">
    <source>
        <dbReference type="Pfam" id="PF00349"/>
    </source>
</evidence>
<keyword evidence="6 8" id="KW-0067">ATP-binding</keyword>
<reference evidence="11 12" key="1">
    <citation type="submission" date="2015-02" db="EMBL/GenBank/DDBJ databases">
        <title>Draft Genome Sequences of Two Closely-Related Aflatoxigenic Aspergillus Species Obtained from the Cote d'Ivoire.</title>
        <authorList>
            <person name="Moore G.G."/>
            <person name="Beltz S.B."/>
            <person name="Mack B.M."/>
        </authorList>
    </citation>
    <scope>NUCLEOTIDE SEQUENCE [LARGE SCALE GENOMIC DNA]</scope>
    <source>
        <strain evidence="11 12">SRRC1432</strain>
    </source>
</reference>
<evidence type="ECO:0000313" key="12">
    <source>
        <dbReference type="Proteomes" id="UP000034947"/>
    </source>
</evidence>
<sequence>FVVTTPPTMSALLQEAARIAREFDYPAEEVQRGVKEYIREMDEGLSQENTTLSQIPTFVTSVPNGTEKGLYLAVDLGGTNFRVCSIDLHGDNTFSLTQSKIMIPRELMASGSSKDLFMFLARQIEAFLRIHHNEHFEAHLRRKRAGKTEEDLFDLGFTFSFPVRQLGINKGTLIRWTKGFNIPDAVGQDVCALLQNALDDLELPVRVAALVNDTVGTLMARSYTSPGATGTFLGAIFGTGTNGAYLEKLDRVTKMDKIEHSNYDKSTGEMIINTEWGSFDNHLSVLPNTKYDQQLDADSNNPGIQMFEKRVSGMFLGEILRLVLLDMHRNKSLGFLQPNGSSDVHIPESSSLYRQWGVDTSLLSLVEADKSPSFEETKLALKDHLKIERPSDTDCKAIQTIVHAIGKRAARLSAVPLAAILISTRKLETDDMVDIGVDGSLVEFYPGFEGYMRDALREVPELGPAGEKKVRIGISKDGSGVGAALIALVASKEEKRASKNVK</sequence>
<dbReference type="InterPro" id="IPR001312">
    <property type="entry name" value="Hexokinase"/>
</dbReference>
<evidence type="ECO:0000256" key="4">
    <source>
        <dbReference type="ARBA" id="ARBA00022741"/>
    </source>
</evidence>
<dbReference type="AlphaFoldDB" id="A0A0F8UMY3"/>
<protein>
    <recommendedName>
        <fullName evidence="8">Phosphotransferase</fullName>
        <ecNumber evidence="8">2.7.1.-</ecNumber>
    </recommendedName>
</protein>
<evidence type="ECO:0000256" key="7">
    <source>
        <dbReference type="ARBA" id="ARBA00023152"/>
    </source>
</evidence>
<evidence type="ECO:0000259" key="10">
    <source>
        <dbReference type="Pfam" id="PF03727"/>
    </source>
</evidence>
<dbReference type="GO" id="GO:0006006">
    <property type="term" value="P:glucose metabolic process"/>
    <property type="evidence" value="ECO:0007669"/>
    <property type="project" value="TreeGrafter"/>
</dbReference>
<keyword evidence="4 8" id="KW-0547">Nucleotide-binding</keyword>
<evidence type="ECO:0000256" key="5">
    <source>
        <dbReference type="ARBA" id="ARBA00022777"/>
    </source>
</evidence>
<dbReference type="FunFam" id="3.30.420.40:FF:000034">
    <property type="entry name" value="Phosphotransferase"/>
    <property type="match status" value="1"/>
</dbReference>
<comment type="pathway">
    <text evidence="1">Carbohydrate degradation; glycolysis; D-glyceraldehyde 3-phosphate and glycerone phosphate from D-glucose: step 1/4.</text>
</comment>
<keyword evidence="5 8" id="KW-0418">Kinase</keyword>
<gene>
    <name evidence="11" type="ORF">AOCH_007333</name>
</gene>
<dbReference type="GO" id="GO:0008865">
    <property type="term" value="F:fructokinase activity"/>
    <property type="evidence" value="ECO:0007669"/>
    <property type="project" value="TreeGrafter"/>
</dbReference>
<dbReference type="GO" id="GO:0005536">
    <property type="term" value="F:D-glucose binding"/>
    <property type="evidence" value="ECO:0007669"/>
    <property type="project" value="InterPro"/>
</dbReference>
<dbReference type="GO" id="GO:0004340">
    <property type="term" value="F:glucokinase activity"/>
    <property type="evidence" value="ECO:0007669"/>
    <property type="project" value="TreeGrafter"/>
</dbReference>
<feature type="domain" description="Hexokinase N-terminal" evidence="9">
    <location>
        <begin position="17"/>
        <end position="223"/>
    </location>
</feature>